<feature type="compositionally biased region" description="Pro residues" evidence="1">
    <location>
        <begin position="256"/>
        <end position="268"/>
    </location>
</feature>
<dbReference type="PANTHER" id="PTHR34618">
    <property type="entry name" value="SURFACE PROTEIN MAS1, PUTATIVE-RELATED"/>
    <property type="match status" value="1"/>
</dbReference>
<dbReference type="PANTHER" id="PTHR34618:SF1">
    <property type="entry name" value="SECRETED PROTEIN"/>
    <property type="match status" value="1"/>
</dbReference>
<dbReference type="Pfam" id="PF11327">
    <property type="entry name" value="Egh16-like"/>
    <property type="match status" value="1"/>
</dbReference>
<dbReference type="AlphaFoldDB" id="A0AAV9VYP4"/>
<feature type="region of interest" description="Disordered" evidence="1">
    <location>
        <begin position="256"/>
        <end position="276"/>
    </location>
</feature>
<reference evidence="3 4" key="1">
    <citation type="submission" date="2023-08" db="EMBL/GenBank/DDBJ databases">
        <authorList>
            <person name="Palmer J.M."/>
        </authorList>
    </citation>
    <scope>NUCLEOTIDE SEQUENCE [LARGE SCALE GENOMIC DNA]</scope>
    <source>
        <strain evidence="3 4">TWF481</strain>
    </source>
</reference>
<dbReference type="InterPro" id="IPR021476">
    <property type="entry name" value="Egh16-like"/>
</dbReference>
<evidence type="ECO:0000313" key="4">
    <source>
        <dbReference type="Proteomes" id="UP001370758"/>
    </source>
</evidence>
<name>A0AAV9VYP4_9PEZI</name>
<feature type="signal peptide" evidence="2">
    <location>
        <begin position="1"/>
        <end position="23"/>
    </location>
</feature>
<keyword evidence="2" id="KW-0732">Signal</keyword>
<accession>A0AAV9VYP4</accession>
<dbReference type="EMBL" id="JAVHJL010000008">
    <property type="protein sequence ID" value="KAK6499005.1"/>
    <property type="molecule type" value="Genomic_DNA"/>
</dbReference>
<evidence type="ECO:0000256" key="1">
    <source>
        <dbReference type="SAM" id="MobiDB-lite"/>
    </source>
</evidence>
<organism evidence="3 4">
    <name type="scientific">Arthrobotrys musiformis</name>
    <dbReference type="NCBI Taxonomy" id="47236"/>
    <lineage>
        <taxon>Eukaryota</taxon>
        <taxon>Fungi</taxon>
        <taxon>Dikarya</taxon>
        <taxon>Ascomycota</taxon>
        <taxon>Pezizomycotina</taxon>
        <taxon>Orbiliomycetes</taxon>
        <taxon>Orbiliales</taxon>
        <taxon>Orbiliaceae</taxon>
        <taxon>Arthrobotrys</taxon>
    </lineage>
</organism>
<feature type="chain" id="PRO_5043350856" evidence="2">
    <location>
        <begin position="24"/>
        <end position="387"/>
    </location>
</feature>
<dbReference type="Proteomes" id="UP001370758">
    <property type="component" value="Unassembled WGS sequence"/>
</dbReference>
<keyword evidence="4" id="KW-1185">Reference proteome</keyword>
<gene>
    <name evidence="3" type="ORF">TWF481_011574</name>
</gene>
<protein>
    <submittedName>
        <fullName evidence="3">Uncharacterized protein</fullName>
    </submittedName>
</protein>
<feature type="region of interest" description="Disordered" evidence="1">
    <location>
        <begin position="317"/>
        <end position="354"/>
    </location>
</feature>
<sequence length="387" mass="43534">MHFPISAATAAAIFTILIDQVAAHARFVHTTGDKGGDGRGLLSTWTHNGNNDVWGQKEATIFSDPPVPNPAFQRLWLNEGCGVTLQTVDLWWQMFGGRGTEDWWKYQQILSWQPKITKEAWVQTWWETLKQANAHVLPAVSADGSGWLHMAVLQINEDGAGPFRCRVDPTGDGKYPWGWEPSDRFSSQPQPNDGGAAKSFWPHGKHKASVLKWHAPRGQICNGKSGSYNNVCIMRCENFATNGPFGGCIPFRVVNIPPPPPEQPPPEPKPIDKPVEKPEAIDYGYKAQPVQGAADNHGYYKRELNRVDPNKIKIRSEHEGIADHVINEKRDEMPQKRSDEEAQQQKRSEERAMRDFARVKRGIRKAIMKARRSEVAEPPHVMSQSED</sequence>
<evidence type="ECO:0000313" key="3">
    <source>
        <dbReference type="EMBL" id="KAK6499005.1"/>
    </source>
</evidence>
<comment type="caution">
    <text evidence="3">The sequence shown here is derived from an EMBL/GenBank/DDBJ whole genome shotgun (WGS) entry which is preliminary data.</text>
</comment>
<proteinExistence type="predicted"/>
<evidence type="ECO:0000256" key="2">
    <source>
        <dbReference type="SAM" id="SignalP"/>
    </source>
</evidence>